<sequence length="447" mass="47278">MATYKIFDRIETTPGSSKETSFQVWVTDGLLQFVIDGEIRHDIDSVEDFLIETAKILNKNNNEDGSIVESVGSISDNALENYEGGKGPVLDSNGTNPSISLQDDGTEVKIANGGVGGSFRVDFGTGAQAEAEAGAFNAFAQDLLGKATVTQQEVLTGIQIGDYSRTVTVSTRDDDVRQIKFKSTGDAKDLSWADIYIDDLAEQFGGWKLGNGNVSDLGYTANQINIRDDVKVSLGAQGVGGSELFEFADNATAQAFLDTVKADFTGDRRAIINEAIEIIADGLGGTQIKNGNVSTSYKANQIKLIGADKDIVDLGSQGVGGKERYEFDDQATAQQFIDQVRDAVGVEAREGSLVDEFVYKVSGGAGISGSPTFVGKDDFVAFIAEEFGGDMKKNGSVSESFAGGGRIVGDGTDVQLGPKGVGGKEIWDFEDAATANAFIGTLDDIFG</sequence>
<evidence type="ECO:0000256" key="1">
    <source>
        <dbReference type="SAM" id="MobiDB-lite"/>
    </source>
</evidence>
<name>A0ABV7THA1_9RHOB</name>
<proteinExistence type="predicted"/>
<evidence type="ECO:0000313" key="3">
    <source>
        <dbReference type="Proteomes" id="UP001595629"/>
    </source>
</evidence>
<evidence type="ECO:0000313" key="2">
    <source>
        <dbReference type="EMBL" id="MFC3614971.1"/>
    </source>
</evidence>
<reference evidence="3" key="1">
    <citation type="journal article" date="2019" name="Int. J. Syst. Evol. Microbiol.">
        <title>The Global Catalogue of Microorganisms (GCM) 10K type strain sequencing project: providing services to taxonomists for standard genome sequencing and annotation.</title>
        <authorList>
            <consortium name="The Broad Institute Genomics Platform"/>
            <consortium name="The Broad Institute Genome Sequencing Center for Infectious Disease"/>
            <person name="Wu L."/>
            <person name="Ma J."/>
        </authorList>
    </citation>
    <scope>NUCLEOTIDE SEQUENCE [LARGE SCALE GENOMIC DNA]</scope>
    <source>
        <strain evidence="3">KCTC 42911</strain>
    </source>
</reference>
<dbReference type="Proteomes" id="UP001595629">
    <property type="component" value="Unassembled WGS sequence"/>
</dbReference>
<comment type="caution">
    <text evidence="2">The sequence shown here is derived from an EMBL/GenBank/DDBJ whole genome shotgun (WGS) entry which is preliminary data.</text>
</comment>
<accession>A0ABV7THA1</accession>
<feature type="region of interest" description="Disordered" evidence="1">
    <location>
        <begin position="82"/>
        <end position="103"/>
    </location>
</feature>
<gene>
    <name evidence="2" type="ORF">ACFORG_14465</name>
</gene>
<dbReference type="EMBL" id="JBHRXI010000016">
    <property type="protein sequence ID" value="MFC3614971.1"/>
    <property type="molecule type" value="Genomic_DNA"/>
</dbReference>
<protein>
    <submittedName>
        <fullName evidence="2">Uncharacterized protein</fullName>
    </submittedName>
</protein>
<keyword evidence="3" id="KW-1185">Reference proteome</keyword>
<feature type="compositionally biased region" description="Polar residues" evidence="1">
    <location>
        <begin position="92"/>
        <end position="103"/>
    </location>
</feature>
<organism evidence="2 3">
    <name type="scientific">Lutimaribacter marinistellae</name>
    <dbReference type="NCBI Taxonomy" id="1820329"/>
    <lineage>
        <taxon>Bacteria</taxon>
        <taxon>Pseudomonadati</taxon>
        <taxon>Pseudomonadota</taxon>
        <taxon>Alphaproteobacteria</taxon>
        <taxon>Rhodobacterales</taxon>
        <taxon>Roseobacteraceae</taxon>
        <taxon>Lutimaribacter</taxon>
    </lineage>
</organism>
<dbReference type="RefSeq" id="WP_386736247.1">
    <property type="nucleotide sequence ID" value="NZ_JBHRXI010000016.1"/>
</dbReference>